<dbReference type="PANTHER" id="PTHR13734:SF5">
    <property type="entry name" value="CCA TRNA NUCLEOTIDYLTRANSFERASE, MITOCHONDRIAL"/>
    <property type="match status" value="1"/>
</dbReference>
<evidence type="ECO:0000259" key="5">
    <source>
        <dbReference type="Pfam" id="PF01743"/>
    </source>
</evidence>
<dbReference type="SUPFAM" id="SSF81301">
    <property type="entry name" value="Nucleotidyltransferase"/>
    <property type="match status" value="1"/>
</dbReference>
<dbReference type="SUPFAM" id="SSF81891">
    <property type="entry name" value="Poly A polymerase C-terminal region-like"/>
    <property type="match status" value="1"/>
</dbReference>
<organism evidence="6 7">
    <name type="scientific">Vairimorpha apis BRL 01</name>
    <dbReference type="NCBI Taxonomy" id="1037528"/>
    <lineage>
        <taxon>Eukaryota</taxon>
        <taxon>Fungi</taxon>
        <taxon>Fungi incertae sedis</taxon>
        <taxon>Microsporidia</taxon>
        <taxon>Nosematidae</taxon>
        <taxon>Vairimorpha</taxon>
    </lineage>
</organism>
<dbReference type="InterPro" id="IPR002646">
    <property type="entry name" value="PolA_pol_head_dom"/>
</dbReference>
<name>T0L245_9MICR</name>
<dbReference type="GO" id="GO:0003723">
    <property type="term" value="F:RNA binding"/>
    <property type="evidence" value="ECO:0007669"/>
    <property type="project" value="UniProtKB-KW"/>
</dbReference>
<evidence type="ECO:0000256" key="1">
    <source>
        <dbReference type="ARBA" id="ARBA00007265"/>
    </source>
</evidence>
<evidence type="ECO:0000256" key="4">
    <source>
        <dbReference type="RuleBase" id="RU003953"/>
    </source>
</evidence>
<dbReference type="Proteomes" id="UP000053780">
    <property type="component" value="Unassembled WGS sequence"/>
</dbReference>
<dbReference type="GO" id="GO:0001680">
    <property type="term" value="P:tRNA 3'-terminal CCA addition"/>
    <property type="evidence" value="ECO:0007669"/>
    <property type="project" value="UniProtKB-ARBA"/>
</dbReference>
<dbReference type="GO" id="GO:0052927">
    <property type="term" value="F:CC tRNA cytidylyltransferase activity"/>
    <property type="evidence" value="ECO:0007669"/>
    <property type="project" value="TreeGrafter"/>
</dbReference>
<dbReference type="Gene3D" id="1.10.3090.10">
    <property type="entry name" value="cca-adding enzyme, domain 2"/>
    <property type="match status" value="1"/>
</dbReference>
<keyword evidence="2 4" id="KW-0808">Transferase</keyword>
<dbReference type="PANTHER" id="PTHR13734">
    <property type="entry name" value="TRNA-NUCLEOTIDYLTRANSFERASE"/>
    <property type="match status" value="1"/>
</dbReference>
<dbReference type="InterPro" id="IPR043519">
    <property type="entry name" value="NT_sf"/>
</dbReference>
<dbReference type="Gene3D" id="3.30.460.10">
    <property type="entry name" value="Beta Polymerase, domain 2"/>
    <property type="match status" value="1"/>
</dbReference>
<evidence type="ECO:0000313" key="6">
    <source>
        <dbReference type="EMBL" id="EQB61587.1"/>
    </source>
</evidence>
<comment type="similarity">
    <text evidence="1 4">Belongs to the tRNA nucleotidyltransferase/poly(A) polymerase family.</text>
</comment>
<dbReference type="OrthoDB" id="445712at2759"/>
<dbReference type="GO" id="GO:0052929">
    <property type="term" value="F:ATP:3'-cytidine-cytidine-tRNA adenylyltransferase activity"/>
    <property type="evidence" value="ECO:0007669"/>
    <property type="project" value="TreeGrafter"/>
</dbReference>
<dbReference type="HOGENOM" id="CLU_019592_0_1_1"/>
<gene>
    <name evidence="6" type="ORF">NAPIS_ORF00835</name>
</gene>
<reference evidence="6 7" key="1">
    <citation type="journal article" date="2013" name="BMC Genomics">
        <title>Genome sequencing and comparative genomics of honey bee microsporidia, Nosema apis reveal novel insights into host-parasite interactions.</title>
        <authorList>
            <person name="Chen Yp."/>
            <person name="Pettis J.S."/>
            <person name="Zhao Y."/>
            <person name="Liu X."/>
            <person name="Tallon L.J."/>
            <person name="Sadzewicz L.D."/>
            <person name="Li R."/>
            <person name="Zheng H."/>
            <person name="Huang S."/>
            <person name="Zhang X."/>
            <person name="Hamilton M.C."/>
            <person name="Pernal S.F."/>
            <person name="Melathopoulos A.P."/>
            <person name="Yan X."/>
            <person name="Evans J.D."/>
        </authorList>
    </citation>
    <scope>NUCLEOTIDE SEQUENCE [LARGE SCALE GENOMIC DNA]</scope>
    <source>
        <strain evidence="6 7">BRL 01</strain>
    </source>
</reference>
<keyword evidence="7" id="KW-1185">Reference proteome</keyword>
<evidence type="ECO:0000313" key="7">
    <source>
        <dbReference type="Proteomes" id="UP000053780"/>
    </source>
</evidence>
<dbReference type="Pfam" id="PF01743">
    <property type="entry name" value="PolyA_pol"/>
    <property type="match status" value="1"/>
</dbReference>
<dbReference type="VEuPathDB" id="MicrosporidiaDB:NAPIS_ORF00835"/>
<dbReference type="AlphaFoldDB" id="T0L245"/>
<dbReference type="CDD" id="cd05398">
    <property type="entry name" value="NT_ClassII-CCAase"/>
    <property type="match status" value="1"/>
</dbReference>
<evidence type="ECO:0000256" key="2">
    <source>
        <dbReference type="ARBA" id="ARBA00022679"/>
    </source>
</evidence>
<evidence type="ECO:0000256" key="3">
    <source>
        <dbReference type="ARBA" id="ARBA00022884"/>
    </source>
</evidence>
<feature type="domain" description="Poly A polymerase head" evidence="5">
    <location>
        <begin position="26"/>
        <end position="160"/>
    </location>
</feature>
<accession>T0L245</accession>
<protein>
    <submittedName>
        <fullName evidence="6">Trna nucleotidyltransferase poly polymerase</fullName>
    </submittedName>
</protein>
<keyword evidence="3 4" id="KW-0694">RNA-binding</keyword>
<dbReference type="EMBL" id="KE647119">
    <property type="protein sequence ID" value="EQB61587.1"/>
    <property type="molecule type" value="Genomic_DNA"/>
</dbReference>
<sequence>MKLVITNEEKMIFDMILSCKPKNVTARVAGGWVRDKIMGISSNDMDIALENISGYNFALLLQSNFSKSISKVSIIQTNPEKSKHLETAVCKIKDKMVDFVNLRTEIYSDSRIPIIIPSNPYEDAFRRDLSINSLFYNIETKEVEDFTKIGLYDIRNHILRTPLDPYLTFKDDPLRILRVFRFRAKLNFNIHDSIIKALENEELKDMLSKKVSKERISIELIKILKYKLGYEGIFSILQNKYVFPIFGLNANYEEIKKFYKKIVDNYLKNDINYIDDLKWVYNLYIILISTSGTLIEDEKKKLFFNCRLVKEKLLFPNKMTNLVKSIETGIYKMHYLDLLILTEYNANFIIYTLGEHWHIILDLIFIKLSNKNIESFLKFVTKNNISYQNIKPDLDVSNISEILNIEKNYIKFFYKESIIFKRSYPDKDVLMYLQNNKKEIIKKHQIMEI</sequence>
<proteinExistence type="inferred from homology"/>